<sequence>MEAYTLDLEPFNGSHTAARISERLEKKIEEYGLDDKTIRKYVTSDNGSNMLAALEQPSEERRMDEEIAEILRKSKSWEHLRCFDHTAQLAINDTKKEIGANNVIDKVSKLVKRYHKSITAYENFKKFQKEHNLPDHDLIQRVKTRWNSDFLMLQRATEQKLAIVSECCQAEEDHLTSNEWKLAEGFVEVLRPIADHTNDMGSENSPTSSMILPTIFEIEHDLTEFIRRAPKGTGIQFARKLLSNAQERFHYYYGNDTYKTAMLLDPRYRNVLEDQNWMVSGESLLIEKAEESYMQKQKNTI</sequence>
<evidence type="ECO:0000313" key="6">
    <source>
        <dbReference type="EMBL" id="MBW0552209.1"/>
    </source>
</evidence>
<accession>A0A9Q3IYA6</accession>
<dbReference type="SUPFAM" id="SSF53098">
    <property type="entry name" value="Ribonuclease H-like"/>
    <property type="match status" value="1"/>
</dbReference>
<dbReference type="InterPro" id="IPR052035">
    <property type="entry name" value="ZnF_BED_domain_contain"/>
</dbReference>
<evidence type="ECO:0000313" key="7">
    <source>
        <dbReference type="Proteomes" id="UP000765509"/>
    </source>
</evidence>
<proteinExistence type="predicted"/>
<keyword evidence="7" id="KW-1185">Reference proteome</keyword>
<dbReference type="OrthoDB" id="4837779at2759"/>
<comment type="caution">
    <text evidence="6">The sequence shown here is derived from an EMBL/GenBank/DDBJ whole genome shotgun (WGS) entry which is preliminary data.</text>
</comment>
<evidence type="ECO:0000256" key="4">
    <source>
        <dbReference type="ARBA" id="ARBA00022833"/>
    </source>
</evidence>
<evidence type="ECO:0000256" key="2">
    <source>
        <dbReference type="ARBA" id="ARBA00022723"/>
    </source>
</evidence>
<gene>
    <name evidence="6" type="ORF">O181_091924</name>
</gene>
<comment type="subcellular location">
    <subcellularLocation>
        <location evidence="1">Nucleus</location>
    </subcellularLocation>
</comment>
<dbReference type="GO" id="GO:0008270">
    <property type="term" value="F:zinc ion binding"/>
    <property type="evidence" value="ECO:0007669"/>
    <property type="project" value="UniProtKB-KW"/>
</dbReference>
<keyword evidence="3" id="KW-0863">Zinc-finger</keyword>
<evidence type="ECO:0000256" key="3">
    <source>
        <dbReference type="ARBA" id="ARBA00022771"/>
    </source>
</evidence>
<dbReference type="EMBL" id="AVOT02058303">
    <property type="protein sequence ID" value="MBW0552209.1"/>
    <property type="molecule type" value="Genomic_DNA"/>
</dbReference>
<keyword evidence="5" id="KW-0539">Nucleus</keyword>
<dbReference type="PANTHER" id="PTHR46481">
    <property type="entry name" value="ZINC FINGER BED DOMAIN-CONTAINING PROTEIN 4"/>
    <property type="match status" value="1"/>
</dbReference>
<keyword evidence="4" id="KW-0862">Zinc</keyword>
<organism evidence="6 7">
    <name type="scientific">Austropuccinia psidii MF-1</name>
    <dbReference type="NCBI Taxonomy" id="1389203"/>
    <lineage>
        <taxon>Eukaryota</taxon>
        <taxon>Fungi</taxon>
        <taxon>Dikarya</taxon>
        <taxon>Basidiomycota</taxon>
        <taxon>Pucciniomycotina</taxon>
        <taxon>Pucciniomycetes</taxon>
        <taxon>Pucciniales</taxon>
        <taxon>Sphaerophragmiaceae</taxon>
        <taxon>Austropuccinia</taxon>
    </lineage>
</organism>
<reference evidence="6" key="1">
    <citation type="submission" date="2021-03" db="EMBL/GenBank/DDBJ databases">
        <title>Draft genome sequence of rust myrtle Austropuccinia psidii MF-1, a brazilian biotype.</title>
        <authorList>
            <person name="Quecine M.C."/>
            <person name="Pachon D.M.R."/>
            <person name="Bonatelli M.L."/>
            <person name="Correr F.H."/>
            <person name="Franceschini L.M."/>
            <person name="Leite T.F."/>
            <person name="Margarido G.R.A."/>
            <person name="Almeida C.A."/>
            <person name="Ferrarezi J.A."/>
            <person name="Labate C.A."/>
        </authorList>
    </citation>
    <scope>NUCLEOTIDE SEQUENCE</scope>
    <source>
        <strain evidence="6">MF-1</strain>
    </source>
</reference>
<evidence type="ECO:0000256" key="5">
    <source>
        <dbReference type="ARBA" id="ARBA00023242"/>
    </source>
</evidence>
<dbReference type="GO" id="GO:0005634">
    <property type="term" value="C:nucleus"/>
    <property type="evidence" value="ECO:0007669"/>
    <property type="project" value="UniProtKB-SubCell"/>
</dbReference>
<dbReference type="Proteomes" id="UP000765509">
    <property type="component" value="Unassembled WGS sequence"/>
</dbReference>
<keyword evidence="2" id="KW-0479">Metal-binding</keyword>
<dbReference type="AlphaFoldDB" id="A0A9Q3IYA6"/>
<evidence type="ECO:0000256" key="1">
    <source>
        <dbReference type="ARBA" id="ARBA00004123"/>
    </source>
</evidence>
<dbReference type="PANTHER" id="PTHR46481:SF10">
    <property type="entry name" value="ZINC FINGER BED DOMAIN-CONTAINING PROTEIN 39"/>
    <property type="match status" value="1"/>
</dbReference>
<protein>
    <submittedName>
        <fullName evidence="6">Uncharacterized protein</fullName>
    </submittedName>
</protein>
<dbReference type="InterPro" id="IPR012337">
    <property type="entry name" value="RNaseH-like_sf"/>
</dbReference>
<name>A0A9Q3IYA6_9BASI</name>